<gene>
    <name evidence="17" type="ordered locus">Dalk_5157</name>
</gene>
<dbReference type="PRINTS" id="PR00812">
    <property type="entry name" value="BCTERIALGSPF"/>
</dbReference>
<dbReference type="EMBL" id="CP001322">
    <property type="protein sequence ID" value="ACL06827.1"/>
    <property type="molecule type" value="Genomic_DNA"/>
</dbReference>
<dbReference type="GO" id="GO:0015627">
    <property type="term" value="C:type II protein secretion system complex"/>
    <property type="evidence" value="ECO:0007669"/>
    <property type="project" value="InterPro"/>
</dbReference>
<keyword evidence="6" id="KW-0997">Cell inner membrane</keyword>
<keyword evidence="18" id="KW-1185">Reference proteome</keyword>
<evidence type="ECO:0000256" key="6">
    <source>
        <dbReference type="ARBA" id="ARBA00022519"/>
    </source>
</evidence>
<dbReference type="PANTHER" id="PTHR30012:SF0">
    <property type="entry name" value="TYPE II SECRETION SYSTEM PROTEIN F-RELATED"/>
    <property type="match status" value="1"/>
</dbReference>
<evidence type="ECO:0000256" key="14">
    <source>
        <dbReference type="RuleBase" id="RU003923"/>
    </source>
</evidence>
<dbReference type="GO" id="GO:0005886">
    <property type="term" value="C:plasma membrane"/>
    <property type="evidence" value="ECO:0007669"/>
    <property type="project" value="UniProtKB-SubCell"/>
</dbReference>
<comment type="similarity">
    <text evidence="3 14">Belongs to the GSP F family.</text>
</comment>
<dbReference type="RefSeq" id="WP_015949864.1">
    <property type="nucleotide sequence ID" value="NC_011768.1"/>
</dbReference>
<evidence type="ECO:0000256" key="3">
    <source>
        <dbReference type="ARBA" id="ARBA00005745"/>
    </source>
</evidence>
<dbReference type="HOGENOM" id="CLU_035032_2_1_7"/>
<dbReference type="GO" id="GO:0046872">
    <property type="term" value="F:metal ion binding"/>
    <property type="evidence" value="ECO:0007669"/>
    <property type="project" value="UniProtKB-KW"/>
</dbReference>
<dbReference type="KEGG" id="dal:Dalk_5157"/>
<evidence type="ECO:0000256" key="13">
    <source>
        <dbReference type="ARBA" id="ARBA00030750"/>
    </source>
</evidence>
<feature type="transmembrane region" description="Helical" evidence="15">
    <location>
        <begin position="174"/>
        <end position="196"/>
    </location>
</feature>
<dbReference type="InterPro" id="IPR042094">
    <property type="entry name" value="T2SS_GspF_sf"/>
</dbReference>
<dbReference type="NCBIfam" id="TIGR02120">
    <property type="entry name" value="GspF"/>
    <property type="match status" value="1"/>
</dbReference>
<evidence type="ECO:0000313" key="17">
    <source>
        <dbReference type="EMBL" id="ACL06827.1"/>
    </source>
</evidence>
<keyword evidence="12 15" id="KW-0472">Membrane</keyword>
<keyword evidence="9" id="KW-0106">Calcium</keyword>
<keyword evidence="4 14" id="KW-0813">Transport</keyword>
<evidence type="ECO:0000256" key="9">
    <source>
        <dbReference type="ARBA" id="ARBA00022837"/>
    </source>
</evidence>
<evidence type="ECO:0000256" key="7">
    <source>
        <dbReference type="ARBA" id="ARBA00022692"/>
    </source>
</evidence>
<sequence length="408" mass="44019">MPVYEYVALDSKGKKRTGILDADSPSVARAKLREAGSYPVEITEAPEVSASQDEKRFSLPFLEGRIPSKYISITTRQLSTLVGAGLPIVSALESLIPQSPHPVLQKVLAHVKDDIVEGKSLADALSSHPKVFSPLYVNMVRAGEASGAMEIVLARLSDLTERNENTKGKIRAALAYPVIMVLVAIVVLTALMVKVVPSIVSLFDDVQQALPLPTRVLIAASDFLVDYWVVLFVLIFGAALAFRQFKNSKRGRKWWDAKYLRIPILGPLAQNLSLARFARTLASLLTNGVPLVPAMGIVQNVVENVHIAEGIGDAAGEIGEGRGLGESLAAKPGFPPITIQMMEVGEQSGELEAMLEKMADMYEAETENTIDALTASLEPILIVAMAGGVGFIVFSILMPMMELTTTLR</sequence>
<feature type="transmembrane region" description="Helical" evidence="15">
    <location>
        <begin position="380"/>
        <end position="401"/>
    </location>
</feature>
<dbReference type="InterPro" id="IPR011850">
    <property type="entry name" value="T2SS_GspF"/>
</dbReference>
<feature type="domain" description="Type II secretion system protein GspF" evidence="16">
    <location>
        <begin position="75"/>
        <end position="197"/>
    </location>
</feature>
<keyword evidence="11 15" id="KW-1133">Transmembrane helix</keyword>
<dbReference type="InterPro" id="IPR018076">
    <property type="entry name" value="T2SS_GspF_dom"/>
</dbReference>
<reference evidence="17 18" key="1">
    <citation type="journal article" date="2012" name="Environ. Microbiol.">
        <title>The genome sequence of Desulfatibacillum alkenivorans AK-01: a blueprint for anaerobic alkane oxidation.</title>
        <authorList>
            <person name="Callaghan A.V."/>
            <person name="Morris B.E."/>
            <person name="Pereira I.A."/>
            <person name="McInerney M.J."/>
            <person name="Austin R.N."/>
            <person name="Groves J.T."/>
            <person name="Kukor J.J."/>
            <person name="Suflita J.M."/>
            <person name="Young L.Y."/>
            <person name="Zylstra G.J."/>
            <person name="Wawrik B."/>
        </authorList>
    </citation>
    <scope>NUCLEOTIDE SEQUENCE [LARGE SCALE GENOMIC DNA]</scope>
    <source>
        <strain evidence="17 18">AK-01</strain>
    </source>
</reference>
<comment type="function">
    <text evidence="1">Component of the type II secretion system inner membrane complex required for the energy-dependent secretion of extracellular factors such as proteases and toxins from the periplasm.</text>
</comment>
<keyword evidence="7 14" id="KW-0812">Transmembrane</keyword>
<evidence type="ECO:0000259" key="16">
    <source>
        <dbReference type="Pfam" id="PF00482"/>
    </source>
</evidence>
<keyword evidence="8" id="KW-0479">Metal-binding</keyword>
<evidence type="ECO:0000313" key="18">
    <source>
        <dbReference type="Proteomes" id="UP000000739"/>
    </source>
</evidence>
<dbReference type="InterPro" id="IPR003004">
    <property type="entry name" value="GspF/PilC"/>
</dbReference>
<dbReference type="Pfam" id="PF00482">
    <property type="entry name" value="T2SSF"/>
    <property type="match status" value="2"/>
</dbReference>
<name>B8FE46_DESAL</name>
<dbReference type="Proteomes" id="UP000000739">
    <property type="component" value="Chromosome"/>
</dbReference>
<feature type="transmembrane region" description="Helical" evidence="15">
    <location>
        <begin position="216"/>
        <end position="242"/>
    </location>
</feature>
<dbReference type="AlphaFoldDB" id="B8FE46"/>
<evidence type="ECO:0000256" key="10">
    <source>
        <dbReference type="ARBA" id="ARBA00022927"/>
    </source>
</evidence>
<evidence type="ECO:0000256" key="11">
    <source>
        <dbReference type="ARBA" id="ARBA00022989"/>
    </source>
</evidence>
<dbReference type="GO" id="GO:0015628">
    <property type="term" value="P:protein secretion by the type II secretion system"/>
    <property type="evidence" value="ECO:0007669"/>
    <property type="project" value="InterPro"/>
</dbReference>
<evidence type="ECO:0000256" key="15">
    <source>
        <dbReference type="SAM" id="Phobius"/>
    </source>
</evidence>
<dbReference type="InterPro" id="IPR001992">
    <property type="entry name" value="T2SS_GspF/T4SS_PilC_CS"/>
</dbReference>
<accession>B8FE46</accession>
<keyword evidence="5" id="KW-1003">Cell membrane</keyword>
<dbReference type="Gene3D" id="1.20.81.30">
    <property type="entry name" value="Type II secretion system (T2SS), domain F"/>
    <property type="match status" value="2"/>
</dbReference>
<organism evidence="17 18">
    <name type="scientific">Desulfatibacillum aliphaticivorans</name>
    <dbReference type="NCBI Taxonomy" id="218208"/>
    <lineage>
        <taxon>Bacteria</taxon>
        <taxon>Pseudomonadati</taxon>
        <taxon>Thermodesulfobacteriota</taxon>
        <taxon>Desulfobacteria</taxon>
        <taxon>Desulfobacterales</taxon>
        <taxon>Desulfatibacillaceae</taxon>
        <taxon>Desulfatibacillum</taxon>
    </lineage>
</organism>
<proteinExistence type="inferred from homology"/>
<comment type="subcellular location">
    <subcellularLocation>
        <location evidence="2">Cell inner membrane</location>
        <topology evidence="2">Multi-pass membrane protein</topology>
    </subcellularLocation>
    <subcellularLocation>
        <location evidence="14">Cell membrane</location>
        <topology evidence="14">Multi-pass membrane protein</topology>
    </subcellularLocation>
</comment>
<evidence type="ECO:0000256" key="1">
    <source>
        <dbReference type="ARBA" id="ARBA00002684"/>
    </source>
</evidence>
<protein>
    <recommendedName>
        <fullName evidence="13">General secretion pathway protein F</fullName>
    </recommendedName>
</protein>
<keyword evidence="10" id="KW-0653">Protein transport</keyword>
<feature type="domain" description="Type II secretion system protein GspF" evidence="16">
    <location>
        <begin position="277"/>
        <end position="399"/>
    </location>
</feature>
<dbReference type="eggNOG" id="COG1459">
    <property type="taxonomic scope" value="Bacteria"/>
</dbReference>
<dbReference type="PROSITE" id="PS00874">
    <property type="entry name" value="T2SP_F"/>
    <property type="match status" value="1"/>
</dbReference>
<evidence type="ECO:0000256" key="12">
    <source>
        <dbReference type="ARBA" id="ARBA00023136"/>
    </source>
</evidence>
<dbReference type="FunFam" id="1.20.81.30:FF:000001">
    <property type="entry name" value="Type II secretion system protein F"/>
    <property type="match status" value="2"/>
</dbReference>
<evidence type="ECO:0000256" key="4">
    <source>
        <dbReference type="ARBA" id="ARBA00022448"/>
    </source>
</evidence>
<evidence type="ECO:0000256" key="2">
    <source>
        <dbReference type="ARBA" id="ARBA00004429"/>
    </source>
</evidence>
<dbReference type="PANTHER" id="PTHR30012">
    <property type="entry name" value="GENERAL SECRETION PATHWAY PROTEIN"/>
    <property type="match status" value="1"/>
</dbReference>
<evidence type="ECO:0000256" key="8">
    <source>
        <dbReference type="ARBA" id="ARBA00022723"/>
    </source>
</evidence>
<evidence type="ECO:0000256" key="5">
    <source>
        <dbReference type="ARBA" id="ARBA00022475"/>
    </source>
</evidence>